<comment type="similarity">
    <text evidence="3 7">Belongs to the IspD/TarI cytidylyltransferase family. IspD subfamily.</text>
</comment>
<dbReference type="RefSeq" id="WP_126041256.1">
    <property type="nucleotide sequence ID" value="NZ_CP034438.1"/>
</dbReference>
<dbReference type="InterPro" id="IPR001228">
    <property type="entry name" value="IspD"/>
</dbReference>
<keyword evidence="9" id="KW-1185">Reference proteome</keyword>
<dbReference type="EMBL" id="CP034438">
    <property type="protein sequence ID" value="AZN30482.1"/>
    <property type="molecule type" value="Genomic_DNA"/>
</dbReference>
<feature type="site" description="Transition state stabilizer" evidence="7">
    <location>
        <position position="22"/>
    </location>
</feature>
<dbReference type="Gene3D" id="3.90.550.10">
    <property type="entry name" value="Spore Coat Polysaccharide Biosynthesis Protein SpsA, Chain A"/>
    <property type="match status" value="1"/>
</dbReference>
<keyword evidence="6 7" id="KW-0414">Isoprene biosynthesis</keyword>
<feature type="site" description="Positions MEP for the nucleophilic attack" evidence="7">
    <location>
        <position position="152"/>
    </location>
</feature>
<dbReference type="PROSITE" id="PS01295">
    <property type="entry name" value="ISPD"/>
    <property type="match status" value="1"/>
</dbReference>
<accession>A0A3S8ZAI5</accession>
<feature type="site" description="Positions MEP for the nucleophilic attack" evidence="7">
    <location>
        <position position="208"/>
    </location>
</feature>
<comment type="pathway">
    <text evidence="2 7">Isoprenoid biosynthesis; isopentenyl diphosphate biosynthesis via DXP pathway; isopentenyl diphosphate from 1-deoxy-D-xylulose 5-phosphate: step 2/6.</text>
</comment>
<evidence type="ECO:0000256" key="4">
    <source>
        <dbReference type="ARBA" id="ARBA00022679"/>
    </source>
</evidence>
<dbReference type="Pfam" id="PF01128">
    <property type="entry name" value="IspD"/>
    <property type="match status" value="1"/>
</dbReference>
<dbReference type="SUPFAM" id="SSF53448">
    <property type="entry name" value="Nucleotide-diphospho-sugar transferases"/>
    <property type="match status" value="1"/>
</dbReference>
<evidence type="ECO:0000256" key="3">
    <source>
        <dbReference type="ARBA" id="ARBA00009789"/>
    </source>
</evidence>
<comment type="catalytic activity">
    <reaction evidence="1 7">
        <text>2-C-methyl-D-erythritol 4-phosphate + CTP + H(+) = 4-CDP-2-C-methyl-D-erythritol + diphosphate</text>
        <dbReference type="Rhea" id="RHEA:13429"/>
        <dbReference type="ChEBI" id="CHEBI:15378"/>
        <dbReference type="ChEBI" id="CHEBI:33019"/>
        <dbReference type="ChEBI" id="CHEBI:37563"/>
        <dbReference type="ChEBI" id="CHEBI:57823"/>
        <dbReference type="ChEBI" id="CHEBI:58262"/>
        <dbReference type="EC" id="2.7.7.60"/>
    </reaction>
</comment>
<evidence type="ECO:0000313" key="8">
    <source>
        <dbReference type="EMBL" id="AZN30482.1"/>
    </source>
</evidence>
<dbReference type="PANTHER" id="PTHR32125:SF4">
    <property type="entry name" value="2-C-METHYL-D-ERYTHRITOL 4-PHOSPHATE CYTIDYLYLTRANSFERASE, CHLOROPLASTIC"/>
    <property type="match status" value="1"/>
</dbReference>
<evidence type="ECO:0000256" key="7">
    <source>
        <dbReference type="HAMAP-Rule" id="MF_00108"/>
    </source>
</evidence>
<dbReference type="Proteomes" id="UP000270021">
    <property type="component" value="Chromosome"/>
</dbReference>
<dbReference type="GO" id="GO:0019288">
    <property type="term" value="P:isopentenyl diphosphate biosynthetic process, methylerythritol 4-phosphate pathway"/>
    <property type="evidence" value="ECO:0007669"/>
    <property type="project" value="UniProtKB-UniRule"/>
</dbReference>
<dbReference type="InterPro" id="IPR050088">
    <property type="entry name" value="IspD/TarI_cytidylyltransf_bact"/>
</dbReference>
<dbReference type="EC" id="2.7.7.60" evidence="7"/>
<evidence type="ECO:0000256" key="2">
    <source>
        <dbReference type="ARBA" id="ARBA00004787"/>
    </source>
</evidence>
<evidence type="ECO:0000256" key="6">
    <source>
        <dbReference type="ARBA" id="ARBA00023229"/>
    </source>
</evidence>
<evidence type="ECO:0000313" key="9">
    <source>
        <dbReference type="Proteomes" id="UP000270021"/>
    </source>
</evidence>
<comment type="function">
    <text evidence="7">Catalyzes the formation of 4-diphosphocytidyl-2-C-methyl-D-erythritol from CTP and 2-C-methyl-D-erythritol 4-phosphate (MEP).</text>
</comment>
<dbReference type="PANTHER" id="PTHR32125">
    <property type="entry name" value="2-C-METHYL-D-ERYTHRITOL 4-PHOSPHATE CYTIDYLYLTRANSFERASE, CHLOROPLASTIC"/>
    <property type="match status" value="1"/>
</dbReference>
<dbReference type="InterPro" id="IPR029044">
    <property type="entry name" value="Nucleotide-diphossugar_trans"/>
</dbReference>
<dbReference type="InterPro" id="IPR034683">
    <property type="entry name" value="IspD/TarI"/>
</dbReference>
<keyword evidence="5 7" id="KW-0548">Nucleotidyltransferase</keyword>
<dbReference type="FunFam" id="3.90.550.10:FF:000003">
    <property type="entry name" value="2-C-methyl-D-erythritol 4-phosphate cytidylyltransferase"/>
    <property type="match status" value="1"/>
</dbReference>
<organism evidence="8 9">
    <name type="scientific">Flaviflexus salsibiostraticola</name>
    <dbReference type="NCBI Taxonomy" id="1282737"/>
    <lineage>
        <taxon>Bacteria</taxon>
        <taxon>Bacillati</taxon>
        <taxon>Actinomycetota</taxon>
        <taxon>Actinomycetes</taxon>
        <taxon>Actinomycetales</taxon>
        <taxon>Actinomycetaceae</taxon>
        <taxon>Flaviflexus</taxon>
    </lineage>
</organism>
<dbReference type="KEGG" id="fsl:EJO69_09315"/>
<evidence type="ECO:0000256" key="1">
    <source>
        <dbReference type="ARBA" id="ARBA00001282"/>
    </source>
</evidence>
<reference evidence="8 9" key="1">
    <citation type="submission" date="2018-12" db="EMBL/GenBank/DDBJ databases">
        <title>Complete genome sequence of Flaviflexus salsibiostraticola KCTC 33148.</title>
        <authorList>
            <person name="Bae J.-W."/>
        </authorList>
    </citation>
    <scope>NUCLEOTIDE SEQUENCE [LARGE SCALE GENOMIC DNA]</scope>
    <source>
        <strain evidence="8 9">KCTC 33148</strain>
    </source>
</reference>
<feature type="site" description="Transition state stabilizer" evidence="7">
    <location>
        <position position="15"/>
    </location>
</feature>
<dbReference type="GO" id="GO:0050518">
    <property type="term" value="F:2-C-methyl-D-erythritol 4-phosphate cytidylyltransferase activity"/>
    <property type="evidence" value="ECO:0007669"/>
    <property type="project" value="UniProtKB-UniRule"/>
</dbReference>
<proteinExistence type="inferred from homology"/>
<dbReference type="AlphaFoldDB" id="A0A3S8ZAI5"/>
<keyword evidence="4 7" id="KW-0808">Transferase</keyword>
<evidence type="ECO:0000256" key="5">
    <source>
        <dbReference type="ARBA" id="ARBA00022695"/>
    </source>
</evidence>
<protein>
    <recommendedName>
        <fullName evidence="7">2-C-methyl-D-erythritol 4-phosphate cytidylyltransferase</fullName>
        <ecNumber evidence="7">2.7.7.60</ecNumber>
    </recommendedName>
    <alternativeName>
        <fullName evidence="7">4-diphosphocytidyl-2C-methyl-D-erythritol synthase</fullName>
    </alternativeName>
    <alternativeName>
        <fullName evidence="7">MEP cytidylyltransferase</fullName>
        <shortName evidence="7">MCT</shortName>
    </alternativeName>
</protein>
<dbReference type="OrthoDB" id="9802561at2"/>
<dbReference type="HAMAP" id="MF_00108">
    <property type="entry name" value="IspD"/>
    <property type="match status" value="1"/>
</dbReference>
<gene>
    <name evidence="7" type="primary">ispD</name>
    <name evidence="8" type="ORF">EJO69_09315</name>
</gene>
<dbReference type="NCBIfam" id="TIGR00453">
    <property type="entry name" value="ispD"/>
    <property type="match status" value="1"/>
</dbReference>
<name>A0A3S8ZAI5_9ACTO</name>
<dbReference type="UniPathway" id="UPA00056">
    <property type="reaction ID" value="UER00093"/>
</dbReference>
<dbReference type="CDD" id="cd02516">
    <property type="entry name" value="CDP-ME_synthetase"/>
    <property type="match status" value="1"/>
</dbReference>
<dbReference type="InterPro" id="IPR018294">
    <property type="entry name" value="ISPD_synthase_CS"/>
</dbReference>
<sequence length="240" mass="25012">MTTAVVVTAAGMGTRLGFNMPKALVPLAGRSLIEHALDGVAASGIADRVVVTIPPGTDDIFAGLVGPEVTLVAGGSTRQISVKAGLDAVPDADIVLVHDAARCLTPPSVMIRVRDAVAAGHAGAVPAIPVTDTIKEVVPGGPYEPVVDTLDRGVLRAVQTPQGFRGDILRDAHRVEWPAEEGAPDDASLVEHLGHSVVLVEGSHMAVKITTVLDLKLAELLLEEQERVHLRDAGLTGERR</sequence>